<dbReference type="AlphaFoldDB" id="A0AAV3NP85"/>
<evidence type="ECO:0000313" key="2">
    <source>
        <dbReference type="EMBL" id="GAA0140926.1"/>
    </source>
</evidence>
<gene>
    <name evidence="2" type="ORF">LIER_02186</name>
</gene>
<proteinExistence type="predicted"/>
<name>A0AAV3NP85_LITER</name>
<organism evidence="2 3">
    <name type="scientific">Lithospermum erythrorhizon</name>
    <name type="common">Purple gromwell</name>
    <name type="synonym">Lithospermum officinale var. erythrorhizon</name>
    <dbReference type="NCBI Taxonomy" id="34254"/>
    <lineage>
        <taxon>Eukaryota</taxon>
        <taxon>Viridiplantae</taxon>
        <taxon>Streptophyta</taxon>
        <taxon>Embryophyta</taxon>
        <taxon>Tracheophyta</taxon>
        <taxon>Spermatophyta</taxon>
        <taxon>Magnoliopsida</taxon>
        <taxon>eudicotyledons</taxon>
        <taxon>Gunneridae</taxon>
        <taxon>Pentapetalae</taxon>
        <taxon>asterids</taxon>
        <taxon>lamiids</taxon>
        <taxon>Boraginales</taxon>
        <taxon>Boraginaceae</taxon>
        <taxon>Boraginoideae</taxon>
        <taxon>Lithospermeae</taxon>
        <taxon>Lithospermum</taxon>
    </lineage>
</organism>
<comment type="caution">
    <text evidence="2">The sequence shown here is derived from an EMBL/GenBank/DDBJ whole genome shotgun (WGS) entry which is preliminary data.</text>
</comment>
<dbReference type="EMBL" id="BAABME010000232">
    <property type="protein sequence ID" value="GAA0140926.1"/>
    <property type="molecule type" value="Genomic_DNA"/>
</dbReference>
<dbReference type="Proteomes" id="UP001454036">
    <property type="component" value="Unassembled WGS sequence"/>
</dbReference>
<feature type="region of interest" description="Disordered" evidence="1">
    <location>
        <begin position="60"/>
        <end position="92"/>
    </location>
</feature>
<sequence>MGEEEGENGTFPSKLFPWTITDFTIGVTAIGFGRDLGLIQIKLSLHLKCSVNMAEKQDKVVGPMGPRQNPIHQNLPSAPDHLASGKYKASPI</sequence>
<reference evidence="2 3" key="1">
    <citation type="submission" date="2024-01" db="EMBL/GenBank/DDBJ databases">
        <title>The complete chloroplast genome sequence of Lithospermum erythrorhizon: insights into the phylogenetic relationship among Boraginaceae species and the maternal lineages of purple gromwells.</title>
        <authorList>
            <person name="Okada T."/>
            <person name="Watanabe K."/>
        </authorList>
    </citation>
    <scope>NUCLEOTIDE SEQUENCE [LARGE SCALE GENOMIC DNA]</scope>
</reference>
<keyword evidence="3" id="KW-1185">Reference proteome</keyword>
<evidence type="ECO:0000313" key="3">
    <source>
        <dbReference type="Proteomes" id="UP001454036"/>
    </source>
</evidence>
<evidence type="ECO:0000256" key="1">
    <source>
        <dbReference type="SAM" id="MobiDB-lite"/>
    </source>
</evidence>
<accession>A0AAV3NP85</accession>
<protein>
    <submittedName>
        <fullName evidence="2">Uncharacterized protein</fullName>
    </submittedName>
</protein>